<evidence type="ECO:0000256" key="1">
    <source>
        <dbReference type="ARBA" id="ARBA00004651"/>
    </source>
</evidence>
<evidence type="ECO:0000256" key="5">
    <source>
        <dbReference type="ARBA" id="ARBA00023136"/>
    </source>
</evidence>
<evidence type="ECO:0000256" key="2">
    <source>
        <dbReference type="ARBA" id="ARBA00022475"/>
    </source>
</evidence>
<dbReference type="OrthoDB" id="8585740at2"/>
<dbReference type="PANTHER" id="PTHR34857">
    <property type="entry name" value="SLL0384 PROTEIN"/>
    <property type="match status" value="1"/>
</dbReference>
<keyword evidence="2" id="KW-1003">Cell membrane</keyword>
<gene>
    <name evidence="8" type="ordered locus">Cyan7425_1042</name>
</gene>
<dbReference type="KEGG" id="cyn:Cyan7425_1042"/>
<evidence type="ECO:0000256" key="4">
    <source>
        <dbReference type="ARBA" id="ARBA00022989"/>
    </source>
</evidence>
<dbReference type="NCBIfam" id="TIGR02454">
    <property type="entry name" value="ECF_T_CbiQ"/>
    <property type="match status" value="1"/>
</dbReference>
<name>B8HXY9_CYAP4</name>
<keyword evidence="5 7" id="KW-0472">Membrane</keyword>
<dbReference type="InterPro" id="IPR012809">
    <property type="entry name" value="ECF_CbiQ"/>
</dbReference>
<organism evidence="8">
    <name type="scientific">Cyanothece sp. (strain PCC 7425 / ATCC 29141)</name>
    <dbReference type="NCBI Taxonomy" id="395961"/>
    <lineage>
        <taxon>Bacteria</taxon>
        <taxon>Bacillati</taxon>
        <taxon>Cyanobacteriota</taxon>
        <taxon>Cyanophyceae</taxon>
        <taxon>Gomontiellales</taxon>
        <taxon>Cyanothecaceae</taxon>
        <taxon>Cyanothece</taxon>
    </lineage>
</organism>
<protein>
    <submittedName>
        <fullName evidence="8">Cobalt ABC transporter, inner membrane subunit CbiQ</fullName>
    </submittedName>
</protein>
<keyword evidence="4 7" id="KW-1133">Transmembrane helix</keyword>
<accession>B8HXY9</accession>
<sequence length="287" mass="31881">MLLLHIHHPSSLAPPAEPSNPAQRFDETTPFDQTTPGPHRPCRSRLNPWQSLAPQTRILTVLLLLLAIVSTPNGEWMIWAIYGLGVLSLLLVVRVSGRELLQRLAVESAFVGVVLLGTLFREGGTTLWQWGWFRITTVGLVVLGSVSCKALLSLLLLNLLILSTPVPVLLQALVALRTPPLLVAILASMYRYLHVLSEEFRVMARAAAARNLTRHPNWYRLVVGSMIGSLFIRTYERGERIYQAMLARGYRGQLSRSELPPPGRRDQLALTLVATFALLPQGLLLLP</sequence>
<dbReference type="Pfam" id="PF02361">
    <property type="entry name" value="CbiQ"/>
    <property type="match status" value="1"/>
</dbReference>
<evidence type="ECO:0000256" key="7">
    <source>
        <dbReference type="SAM" id="Phobius"/>
    </source>
</evidence>
<evidence type="ECO:0000313" key="8">
    <source>
        <dbReference type="EMBL" id="ACL43428.1"/>
    </source>
</evidence>
<dbReference type="HOGENOM" id="CLU_056469_1_1_3"/>
<reference evidence="8" key="1">
    <citation type="submission" date="2009-01" db="EMBL/GenBank/DDBJ databases">
        <title>Complete sequence of chromosome Cyanothece sp. PCC 7425.</title>
        <authorList>
            <consortium name="US DOE Joint Genome Institute"/>
            <person name="Lucas S."/>
            <person name="Copeland A."/>
            <person name="Lapidus A."/>
            <person name="Glavina del Rio T."/>
            <person name="Dalin E."/>
            <person name="Tice H."/>
            <person name="Bruce D."/>
            <person name="Goodwin L."/>
            <person name="Pitluck S."/>
            <person name="Sims D."/>
            <person name="Meineke L."/>
            <person name="Brettin T."/>
            <person name="Detter J.C."/>
            <person name="Han C."/>
            <person name="Larimer F."/>
            <person name="Land M."/>
            <person name="Hauser L."/>
            <person name="Kyrpides N."/>
            <person name="Ovchinnikova G."/>
            <person name="Liberton M."/>
            <person name="Stoeckel J."/>
            <person name="Banerjee A."/>
            <person name="Singh A."/>
            <person name="Page L."/>
            <person name="Sato H."/>
            <person name="Zhao L."/>
            <person name="Sherman L."/>
            <person name="Pakrasi H."/>
            <person name="Richardson P."/>
        </authorList>
    </citation>
    <scope>NUCLEOTIDE SEQUENCE</scope>
    <source>
        <strain evidence="8">PCC 7425</strain>
    </source>
</reference>
<dbReference type="PANTHER" id="PTHR34857:SF2">
    <property type="entry name" value="SLL0384 PROTEIN"/>
    <property type="match status" value="1"/>
</dbReference>
<comment type="subcellular location">
    <subcellularLocation>
        <location evidence="1">Cell membrane</location>
        <topology evidence="1">Multi-pass membrane protein</topology>
    </subcellularLocation>
</comment>
<dbReference type="STRING" id="395961.Cyan7425_1042"/>
<feature type="region of interest" description="Disordered" evidence="6">
    <location>
        <begin position="8"/>
        <end position="46"/>
    </location>
</feature>
<dbReference type="eggNOG" id="COG0619">
    <property type="taxonomic scope" value="Bacteria"/>
</dbReference>
<proteinExistence type="predicted"/>
<evidence type="ECO:0000256" key="3">
    <source>
        <dbReference type="ARBA" id="ARBA00022692"/>
    </source>
</evidence>
<dbReference type="GO" id="GO:0006824">
    <property type="term" value="P:cobalt ion transport"/>
    <property type="evidence" value="ECO:0007669"/>
    <property type="project" value="InterPro"/>
</dbReference>
<dbReference type="InterPro" id="IPR003339">
    <property type="entry name" value="ABC/ECF_trnsptr_transmembrane"/>
</dbReference>
<feature type="transmembrane region" description="Helical" evidence="7">
    <location>
        <begin position="76"/>
        <end position="93"/>
    </location>
</feature>
<dbReference type="EMBL" id="CP001344">
    <property type="protein sequence ID" value="ACL43428.1"/>
    <property type="molecule type" value="Genomic_DNA"/>
</dbReference>
<feature type="transmembrane region" description="Helical" evidence="7">
    <location>
        <begin position="100"/>
        <end position="120"/>
    </location>
</feature>
<dbReference type="AlphaFoldDB" id="B8HXY9"/>
<keyword evidence="3 7" id="KW-0812">Transmembrane</keyword>
<dbReference type="GO" id="GO:0043190">
    <property type="term" value="C:ATP-binding cassette (ABC) transporter complex"/>
    <property type="evidence" value="ECO:0007669"/>
    <property type="project" value="InterPro"/>
</dbReference>
<feature type="transmembrane region" description="Helical" evidence="7">
    <location>
        <begin position="132"/>
        <end position="162"/>
    </location>
</feature>
<dbReference type="CDD" id="cd16914">
    <property type="entry name" value="EcfT"/>
    <property type="match status" value="1"/>
</dbReference>
<dbReference type="InterPro" id="IPR051611">
    <property type="entry name" value="ECF_transporter_component"/>
</dbReference>
<evidence type="ECO:0000256" key="6">
    <source>
        <dbReference type="SAM" id="MobiDB-lite"/>
    </source>
</evidence>